<proteinExistence type="predicted"/>
<dbReference type="EMBL" id="BPVZ01000070">
    <property type="protein sequence ID" value="GKV25973.1"/>
    <property type="molecule type" value="Genomic_DNA"/>
</dbReference>
<name>A0AAV5KNE8_9ROSI</name>
<feature type="compositionally biased region" description="Low complexity" evidence="1">
    <location>
        <begin position="15"/>
        <end position="26"/>
    </location>
</feature>
<reference evidence="2 3" key="1">
    <citation type="journal article" date="2021" name="Commun. Biol.">
        <title>The genome of Shorea leprosula (Dipterocarpaceae) highlights the ecological relevance of drought in aseasonal tropical rainforests.</title>
        <authorList>
            <person name="Ng K.K.S."/>
            <person name="Kobayashi M.J."/>
            <person name="Fawcett J.A."/>
            <person name="Hatakeyama M."/>
            <person name="Paape T."/>
            <person name="Ng C.H."/>
            <person name="Ang C.C."/>
            <person name="Tnah L.H."/>
            <person name="Lee C.T."/>
            <person name="Nishiyama T."/>
            <person name="Sese J."/>
            <person name="O'Brien M.J."/>
            <person name="Copetti D."/>
            <person name="Mohd Noor M.I."/>
            <person name="Ong R.C."/>
            <person name="Putra M."/>
            <person name="Sireger I.Z."/>
            <person name="Indrioko S."/>
            <person name="Kosugi Y."/>
            <person name="Izuno A."/>
            <person name="Isagi Y."/>
            <person name="Lee S.L."/>
            <person name="Shimizu K.K."/>
        </authorList>
    </citation>
    <scope>NUCLEOTIDE SEQUENCE [LARGE SCALE GENOMIC DNA]</scope>
    <source>
        <strain evidence="2">214</strain>
    </source>
</reference>
<organism evidence="2 3">
    <name type="scientific">Rubroshorea leprosula</name>
    <dbReference type="NCBI Taxonomy" id="152421"/>
    <lineage>
        <taxon>Eukaryota</taxon>
        <taxon>Viridiplantae</taxon>
        <taxon>Streptophyta</taxon>
        <taxon>Embryophyta</taxon>
        <taxon>Tracheophyta</taxon>
        <taxon>Spermatophyta</taxon>
        <taxon>Magnoliopsida</taxon>
        <taxon>eudicotyledons</taxon>
        <taxon>Gunneridae</taxon>
        <taxon>Pentapetalae</taxon>
        <taxon>rosids</taxon>
        <taxon>malvids</taxon>
        <taxon>Malvales</taxon>
        <taxon>Dipterocarpaceae</taxon>
        <taxon>Rubroshorea</taxon>
    </lineage>
</organism>
<comment type="caution">
    <text evidence="2">The sequence shown here is derived from an EMBL/GenBank/DDBJ whole genome shotgun (WGS) entry which is preliminary data.</text>
</comment>
<dbReference type="Proteomes" id="UP001054252">
    <property type="component" value="Unassembled WGS sequence"/>
</dbReference>
<evidence type="ECO:0000313" key="2">
    <source>
        <dbReference type="EMBL" id="GKV25973.1"/>
    </source>
</evidence>
<feature type="region of interest" description="Disordered" evidence="1">
    <location>
        <begin position="1"/>
        <end position="40"/>
    </location>
</feature>
<evidence type="ECO:0000313" key="3">
    <source>
        <dbReference type="Proteomes" id="UP001054252"/>
    </source>
</evidence>
<sequence>MLSSSPVNAPAPETAAQSSPARSPPATVADTSMPVDLTDD</sequence>
<accession>A0AAV5KNE8</accession>
<gene>
    <name evidence="2" type="ORF">SLEP1_g35343</name>
</gene>
<keyword evidence="3" id="KW-1185">Reference proteome</keyword>
<evidence type="ECO:0000256" key="1">
    <source>
        <dbReference type="SAM" id="MobiDB-lite"/>
    </source>
</evidence>
<protein>
    <submittedName>
        <fullName evidence="2">Uncharacterized protein</fullName>
    </submittedName>
</protein>
<dbReference type="AlphaFoldDB" id="A0AAV5KNE8"/>